<name>A0A6J4LDC1_9ACTN</name>
<evidence type="ECO:0000256" key="1">
    <source>
        <dbReference type="ARBA" id="ARBA00006432"/>
    </source>
</evidence>
<dbReference type="AlphaFoldDB" id="A0A6J4LDC1"/>
<feature type="domain" description="AMP-dependent synthetase/ligase" evidence="4">
    <location>
        <begin position="10"/>
        <end position="361"/>
    </location>
</feature>
<keyword evidence="2 6" id="KW-0436">Ligase</keyword>
<dbReference type="InterPro" id="IPR025110">
    <property type="entry name" value="AMP-bd_C"/>
</dbReference>
<keyword evidence="3" id="KW-0812">Transmembrane</keyword>
<keyword evidence="3" id="KW-0472">Membrane</keyword>
<comment type="similarity">
    <text evidence="1">Belongs to the ATP-dependent AMP-binding enzyme family.</text>
</comment>
<dbReference type="NCBIfam" id="NF004837">
    <property type="entry name" value="PRK06187.1"/>
    <property type="match status" value="1"/>
</dbReference>
<dbReference type="PROSITE" id="PS00455">
    <property type="entry name" value="AMP_BINDING"/>
    <property type="match status" value="1"/>
</dbReference>
<dbReference type="Gene3D" id="3.30.300.30">
    <property type="match status" value="1"/>
</dbReference>
<dbReference type="PANTHER" id="PTHR43201:SF5">
    <property type="entry name" value="MEDIUM-CHAIN ACYL-COA LIGASE ACSF2, MITOCHONDRIAL"/>
    <property type="match status" value="1"/>
</dbReference>
<accession>A0A6J4LDC1</accession>
<gene>
    <name evidence="6" type="ORF">AVDCRST_MAG29-1021</name>
</gene>
<evidence type="ECO:0000256" key="3">
    <source>
        <dbReference type="SAM" id="Phobius"/>
    </source>
</evidence>
<dbReference type="Pfam" id="PF00501">
    <property type="entry name" value="AMP-binding"/>
    <property type="match status" value="1"/>
</dbReference>
<protein>
    <submittedName>
        <fullName evidence="6">Long-chain-fatty-acid--CoA ligase</fullName>
        <ecNumber evidence="6">6.2.1.3</ecNumber>
    </submittedName>
</protein>
<dbReference type="FunFam" id="3.30.300.30:FF:000008">
    <property type="entry name" value="2,3-dihydroxybenzoate-AMP ligase"/>
    <property type="match status" value="1"/>
</dbReference>
<dbReference type="Pfam" id="PF13193">
    <property type="entry name" value="AMP-binding_C"/>
    <property type="match status" value="1"/>
</dbReference>
<evidence type="ECO:0000259" key="5">
    <source>
        <dbReference type="Pfam" id="PF13193"/>
    </source>
</evidence>
<dbReference type="Gene3D" id="3.40.50.12780">
    <property type="entry name" value="N-terminal domain of ligase-like"/>
    <property type="match status" value="1"/>
</dbReference>
<dbReference type="InterPro" id="IPR042099">
    <property type="entry name" value="ANL_N_sf"/>
</dbReference>
<dbReference type="SUPFAM" id="SSF56801">
    <property type="entry name" value="Acetyl-CoA synthetase-like"/>
    <property type="match status" value="1"/>
</dbReference>
<feature type="domain" description="AMP-binding enzyme C-terminal" evidence="5">
    <location>
        <begin position="411"/>
        <end position="486"/>
    </location>
</feature>
<proteinExistence type="inferred from homology"/>
<dbReference type="InterPro" id="IPR000873">
    <property type="entry name" value="AMP-dep_synth/lig_dom"/>
</dbReference>
<dbReference type="InterPro" id="IPR045851">
    <property type="entry name" value="AMP-bd_C_sf"/>
</dbReference>
<dbReference type="InterPro" id="IPR020845">
    <property type="entry name" value="AMP-binding_CS"/>
</dbReference>
<organism evidence="6">
    <name type="scientific">uncultured Nocardioidaceae bacterium</name>
    <dbReference type="NCBI Taxonomy" id="253824"/>
    <lineage>
        <taxon>Bacteria</taxon>
        <taxon>Bacillati</taxon>
        <taxon>Actinomycetota</taxon>
        <taxon>Actinomycetes</taxon>
        <taxon>Propionibacteriales</taxon>
        <taxon>Nocardioidaceae</taxon>
        <taxon>environmental samples</taxon>
    </lineage>
</organism>
<keyword evidence="3" id="KW-1133">Transmembrane helix</keyword>
<dbReference type="EC" id="6.2.1.3" evidence="6"/>
<dbReference type="GO" id="GO:0031956">
    <property type="term" value="F:medium-chain fatty acid-CoA ligase activity"/>
    <property type="evidence" value="ECO:0007669"/>
    <property type="project" value="TreeGrafter"/>
</dbReference>
<feature type="transmembrane region" description="Helical" evidence="3">
    <location>
        <begin position="67"/>
        <end position="86"/>
    </location>
</feature>
<dbReference type="CDD" id="cd05936">
    <property type="entry name" value="FC-FACS_FadD_like"/>
    <property type="match status" value="1"/>
</dbReference>
<dbReference type="PANTHER" id="PTHR43201">
    <property type="entry name" value="ACYL-COA SYNTHETASE"/>
    <property type="match status" value="1"/>
</dbReference>
<evidence type="ECO:0000259" key="4">
    <source>
        <dbReference type="Pfam" id="PF00501"/>
    </source>
</evidence>
<dbReference type="EMBL" id="CADCUG010000054">
    <property type="protein sequence ID" value="CAA9330552.1"/>
    <property type="molecule type" value="Genomic_DNA"/>
</dbReference>
<evidence type="ECO:0000313" key="6">
    <source>
        <dbReference type="EMBL" id="CAA9330552.1"/>
    </source>
</evidence>
<evidence type="ECO:0000256" key="2">
    <source>
        <dbReference type="ARBA" id="ARBA00022598"/>
    </source>
</evidence>
<dbReference type="GO" id="GO:0004467">
    <property type="term" value="F:long-chain fatty acid-CoA ligase activity"/>
    <property type="evidence" value="ECO:0007669"/>
    <property type="project" value="UniProtKB-EC"/>
</dbReference>
<sequence length="505" mass="54308">MATLASNLTNTAAQHGDRPAVRLDDVVVDYNGLLDGSQRVSGLLRARGIGPGDRVGMVLPNVPAFTMLFYGAVAAGAVVVPMNPLLKAREIQYYLEDSGASIVFAWQDMADESRTAAERVGIDCVAVDPATFSDLLGEHEPVEEVVDRADDDTVVLLYTSGTTGQPKGAELTQSNLISNAALTAETLIDAKPEDVVMGCLPLFHCFGLTCGLNASVSVGACLTLLPRFDPAKALQIIADHKVTVFEGVPTMYAAMLNVPDAGSYDVSSLRTCISGGSAMPVEVMKKFEETFGCIVLEGYGLSETSPVASFNQPQIERKPGSIGVPVRGVDMRVVDDNGEVVDDGEVGEIAIKGENVMKGYWGREDATREAIRDGWFRSGDMAKKDDEGYFYIVDRKKDLIIRGGYNVYPREVEEVLYGHEAVAEVAVVGIEHPELGEEVGAAVALKPDATASEDELRDFAKKELAAYKYPRQVWIVDELPKGPTGKILRREVRAPESEDSPAVSG</sequence>
<reference evidence="6" key="1">
    <citation type="submission" date="2020-02" db="EMBL/GenBank/DDBJ databases">
        <authorList>
            <person name="Meier V. D."/>
        </authorList>
    </citation>
    <scope>NUCLEOTIDE SEQUENCE</scope>
    <source>
        <strain evidence="6">AVDCRST_MAG29</strain>
    </source>
</reference>